<evidence type="ECO:0000256" key="4">
    <source>
        <dbReference type="SAM" id="MobiDB-lite"/>
    </source>
</evidence>
<dbReference type="Pfam" id="PF02746">
    <property type="entry name" value="MR_MLE_N"/>
    <property type="match status" value="1"/>
</dbReference>
<comment type="cofactor">
    <cofactor evidence="1">
        <name>Mg(2+)</name>
        <dbReference type="ChEBI" id="CHEBI:18420"/>
    </cofactor>
</comment>
<sequence length="661" mass="71166">MGMIRAARPAPVGRQPDEAPQEDGFRRLEQVASGRRPGRGGGASLPAELDAAPVPGSVPGDEEGPAVVPPAIGQAIVVEPLSEQDPRRRGPGILAGKAGPRDDGQEPDPDGHPGPGSADAVRDRAIHGSAPEVSHPGDLPEGGTDRDPAACRRRNVPVSTKGRNRIVVDQDAIVDEDPARLPTLAASGRRPSTRRRQPSPLGRRGGGSSGGPGATRIPTPHLPLPRTRPSGDPEERDRSFPSESGAAAMRLRRRSFLGATAMALSSRRGRADQGRDVSMEELDRVAREPVLRLEGLGSPVEIASMELLRHGREYLVRVRDRGGAEGMSVANSMHLEHTYPIFVNRVAPFFRGKDARLLENLLWELYRHRDNYKYQGLALWVCVAAAEFAVLDLLGKHSAQPIGDLLGGVRRREVAVYRASGTRGNTPEEEVEDLRRLVAESGAKALKFRLGGRMRQDDADSLPGRTEALIPMVRAAFPDLTLYADANSSYSVAKAIEIGRLMEEHGYAFFEEPCRFDHLGDTKAVADALTIPVANGEQEASAYGFRWMIAHRAVDVVQPDLHYHGGFIRSMRVARMADAAGMKCTPHMSGSGLGYLDAAHFVSCLPNPVEFTEFKGNAGIPVRSDTSSLVVEHGVVQVPSGPGFGITIDPAYVNEAQVVRA</sequence>
<dbReference type="InterPro" id="IPR036849">
    <property type="entry name" value="Enolase-like_C_sf"/>
</dbReference>
<dbReference type="SUPFAM" id="SSF54826">
    <property type="entry name" value="Enolase N-terminal domain-like"/>
    <property type="match status" value="1"/>
</dbReference>
<feature type="compositionally biased region" description="Gly residues" evidence="4">
    <location>
        <begin position="203"/>
        <end position="213"/>
    </location>
</feature>
<gene>
    <name evidence="6" type="ORF">TsocGM_22470</name>
</gene>
<evidence type="ECO:0000313" key="6">
    <source>
        <dbReference type="EMBL" id="RUL83317.1"/>
    </source>
</evidence>
<dbReference type="GO" id="GO:0016836">
    <property type="term" value="F:hydro-lyase activity"/>
    <property type="evidence" value="ECO:0007669"/>
    <property type="project" value="TreeGrafter"/>
</dbReference>
<dbReference type="EMBL" id="RYZH01000062">
    <property type="protein sequence ID" value="RUL83317.1"/>
    <property type="molecule type" value="Genomic_DNA"/>
</dbReference>
<dbReference type="InterPro" id="IPR046945">
    <property type="entry name" value="RHMD-like"/>
</dbReference>
<evidence type="ECO:0000256" key="2">
    <source>
        <dbReference type="ARBA" id="ARBA00022723"/>
    </source>
</evidence>
<dbReference type="CDD" id="cd03316">
    <property type="entry name" value="MR_like"/>
    <property type="match status" value="1"/>
</dbReference>
<dbReference type="GO" id="GO:0000287">
    <property type="term" value="F:magnesium ion binding"/>
    <property type="evidence" value="ECO:0007669"/>
    <property type="project" value="TreeGrafter"/>
</dbReference>
<evidence type="ECO:0000313" key="7">
    <source>
        <dbReference type="Proteomes" id="UP000280296"/>
    </source>
</evidence>
<dbReference type="GO" id="GO:0016052">
    <property type="term" value="P:carbohydrate catabolic process"/>
    <property type="evidence" value="ECO:0007669"/>
    <property type="project" value="TreeGrafter"/>
</dbReference>
<dbReference type="InterPro" id="IPR013342">
    <property type="entry name" value="Mandelate_racemase_C"/>
</dbReference>
<dbReference type="InterPro" id="IPR013341">
    <property type="entry name" value="Mandelate_racemase_N_dom"/>
</dbReference>
<keyword evidence="3" id="KW-0460">Magnesium</keyword>
<feature type="domain" description="Mandelate racemase/muconate lactonizing enzyme C-terminal" evidence="5">
    <location>
        <begin position="427"/>
        <end position="532"/>
    </location>
</feature>
<dbReference type="Gene3D" id="3.30.390.10">
    <property type="entry name" value="Enolase-like, N-terminal domain"/>
    <property type="match status" value="1"/>
</dbReference>
<evidence type="ECO:0000256" key="3">
    <source>
        <dbReference type="ARBA" id="ARBA00022842"/>
    </source>
</evidence>
<dbReference type="InterPro" id="IPR029065">
    <property type="entry name" value="Enolase_C-like"/>
</dbReference>
<protein>
    <recommendedName>
        <fullName evidence="5">Mandelate racemase/muconate lactonizing enzyme C-terminal domain-containing protein</fullName>
    </recommendedName>
</protein>
<evidence type="ECO:0000259" key="5">
    <source>
        <dbReference type="SMART" id="SM00922"/>
    </source>
</evidence>
<dbReference type="SFLD" id="SFLDG00179">
    <property type="entry name" value="mandelate_racemase"/>
    <property type="match status" value="1"/>
</dbReference>
<feature type="compositionally biased region" description="Low complexity" evidence="4">
    <location>
        <begin position="215"/>
        <end position="228"/>
    </location>
</feature>
<dbReference type="PANTHER" id="PTHR13794:SF58">
    <property type="entry name" value="MITOCHONDRIAL ENOLASE SUPERFAMILY MEMBER 1"/>
    <property type="match status" value="1"/>
</dbReference>
<dbReference type="AlphaFoldDB" id="A0A432ME07"/>
<dbReference type="SFLD" id="SFLDS00001">
    <property type="entry name" value="Enolase"/>
    <property type="match status" value="1"/>
</dbReference>
<keyword evidence="2" id="KW-0479">Metal-binding</keyword>
<reference evidence="6 7" key="1">
    <citation type="submission" date="2018-12" db="EMBL/GenBank/DDBJ databases">
        <authorList>
            <person name="Toschakov S.V."/>
        </authorList>
    </citation>
    <scope>NUCLEOTIDE SEQUENCE [LARGE SCALE GENOMIC DNA]</scope>
    <source>
        <strain evidence="6 7">GM2012</strain>
    </source>
</reference>
<comment type="caution">
    <text evidence="6">The sequence shown here is derived from an EMBL/GenBank/DDBJ whole genome shotgun (WGS) entry which is preliminary data.</text>
</comment>
<dbReference type="Pfam" id="PF13378">
    <property type="entry name" value="MR_MLE_C"/>
    <property type="match status" value="1"/>
</dbReference>
<dbReference type="PANTHER" id="PTHR13794">
    <property type="entry name" value="ENOLASE SUPERFAMILY, MANDELATE RACEMASE"/>
    <property type="match status" value="1"/>
</dbReference>
<accession>A0A432ME07</accession>
<dbReference type="InterPro" id="IPR029017">
    <property type="entry name" value="Enolase-like_N"/>
</dbReference>
<dbReference type="Gene3D" id="3.20.20.120">
    <property type="entry name" value="Enolase-like C-terminal domain"/>
    <property type="match status" value="1"/>
</dbReference>
<reference evidence="6 7" key="2">
    <citation type="submission" date="2019-01" db="EMBL/GenBank/DDBJ databases">
        <title>Tautonia sociabilis, a novel thermotolerant planctomycete of Isosphaeraceae family, isolated from a 4000 m deep subterranean habitat.</title>
        <authorList>
            <person name="Kovaleva O.L."/>
            <person name="Elcheninov A.G."/>
            <person name="Van Heerden E."/>
            <person name="Toshchakov S.V."/>
            <person name="Novikov A."/>
            <person name="Bonch-Osmolovskaya E.A."/>
            <person name="Kublanov I.V."/>
        </authorList>
    </citation>
    <scope>NUCLEOTIDE SEQUENCE [LARGE SCALE GENOMIC DNA]</scope>
    <source>
        <strain evidence="6 7">GM2012</strain>
    </source>
</reference>
<dbReference type="Proteomes" id="UP000280296">
    <property type="component" value="Unassembled WGS sequence"/>
</dbReference>
<proteinExistence type="predicted"/>
<organism evidence="6 7">
    <name type="scientific">Tautonia sociabilis</name>
    <dbReference type="NCBI Taxonomy" id="2080755"/>
    <lineage>
        <taxon>Bacteria</taxon>
        <taxon>Pseudomonadati</taxon>
        <taxon>Planctomycetota</taxon>
        <taxon>Planctomycetia</taxon>
        <taxon>Isosphaerales</taxon>
        <taxon>Isosphaeraceae</taxon>
        <taxon>Tautonia</taxon>
    </lineage>
</organism>
<feature type="region of interest" description="Disordered" evidence="4">
    <location>
        <begin position="1"/>
        <end position="248"/>
    </location>
</feature>
<name>A0A432ME07_9BACT</name>
<evidence type="ECO:0000256" key="1">
    <source>
        <dbReference type="ARBA" id="ARBA00001946"/>
    </source>
</evidence>
<dbReference type="SUPFAM" id="SSF51604">
    <property type="entry name" value="Enolase C-terminal domain-like"/>
    <property type="match status" value="1"/>
</dbReference>
<feature type="compositionally biased region" description="Basic and acidic residues" evidence="4">
    <location>
        <begin position="229"/>
        <end position="240"/>
    </location>
</feature>
<dbReference type="SMART" id="SM00922">
    <property type="entry name" value="MR_MLE"/>
    <property type="match status" value="1"/>
</dbReference>
<keyword evidence="7" id="KW-1185">Reference proteome</keyword>